<dbReference type="InterPro" id="IPR021109">
    <property type="entry name" value="Peptidase_aspartic_dom_sf"/>
</dbReference>
<feature type="compositionally biased region" description="Pro residues" evidence="1">
    <location>
        <begin position="760"/>
        <end position="770"/>
    </location>
</feature>
<dbReference type="InterPro" id="IPR043128">
    <property type="entry name" value="Rev_trsase/Diguanyl_cyclase"/>
</dbReference>
<evidence type="ECO:0000313" key="3">
    <source>
        <dbReference type="EMBL" id="KAH0821283.1"/>
    </source>
</evidence>
<dbReference type="EMBL" id="JABDTM020008554">
    <property type="protein sequence ID" value="KAH0821283.1"/>
    <property type="molecule type" value="Genomic_DNA"/>
</dbReference>
<evidence type="ECO:0000256" key="1">
    <source>
        <dbReference type="SAM" id="MobiDB-lite"/>
    </source>
</evidence>
<protein>
    <recommendedName>
        <fullName evidence="2">Reverse transcriptase domain-containing protein</fullName>
    </recommendedName>
</protein>
<dbReference type="Pfam" id="PF00078">
    <property type="entry name" value="RVT_1"/>
    <property type="match status" value="1"/>
</dbReference>
<feature type="domain" description="Reverse transcriptase" evidence="2">
    <location>
        <begin position="496"/>
        <end position="627"/>
    </location>
</feature>
<reference evidence="3" key="2">
    <citation type="submission" date="2021-08" db="EMBL/GenBank/DDBJ databases">
        <authorList>
            <person name="Eriksson T."/>
        </authorList>
    </citation>
    <scope>NUCLEOTIDE SEQUENCE</scope>
    <source>
        <strain evidence="3">Stoneville</strain>
        <tissue evidence="3">Whole head</tissue>
    </source>
</reference>
<organism evidence="3 4">
    <name type="scientific">Tenebrio molitor</name>
    <name type="common">Yellow mealworm beetle</name>
    <dbReference type="NCBI Taxonomy" id="7067"/>
    <lineage>
        <taxon>Eukaryota</taxon>
        <taxon>Metazoa</taxon>
        <taxon>Ecdysozoa</taxon>
        <taxon>Arthropoda</taxon>
        <taxon>Hexapoda</taxon>
        <taxon>Insecta</taxon>
        <taxon>Pterygota</taxon>
        <taxon>Neoptera</taxon>
        <taxon>Endopterygota</taxon>
        <taxon>Coleoptera</taxon>
        <taxon>Polyphaga</taxon>
        <taxon>Cucujiformia</taxon>
        <taxon>Tenebrionidae</taxon>
        <taxon>Tenebrio</taxon>
    </lineage>
</organism>
<dbReference type="InterPro" id="IPR043502">
    <property type="entry name" value="DNA/RNA_pol_sf"/>
</dbReference>
<dbReference type="CDD" id="cd00303">
    <property type="entry name" value="retropepsin_like"/>
    <property type="match status" value="1"/>
</dbReference>
<reference evidence="3" key="1">
    <citation type="journal article" date="2020" name="J Insects Food Feed">
        <title>The yellow mealworm (Tenebrio molitor) genome: a resource for the emerging insects as food and feed industry.</title>
        <authorList>
            <person name="Eriksson T."/>
            <person name="Andere A."/>
            <person name="Kelstrup H."/>
            <person name="Emery V."/>
            <person name="Picard C."/>
        </authorList>
    </citation>
    <scope>NUCLEOTIDE SEQUENCE</scope>
    <source>
        <strain evidence="3">Stoneville</strain>
        <tissue evidence="3">Whole head</tissue>
    </source>
</reference>
<dbReference type="Gene3D" id="2.40.70.10">
    <property type="entry name" value="Acid Proteases"/>
    <property type="match status" value="1"/>
</dbReference>
<evidence type="ECO:0000313" key="4">
    <source>
        <dbReference type="Proteomes" id="UP000719412"/>
    </source>
</evidence>
<feature type="region of interest" description="Disordered" evidence="1">
    <location>
        <begin position="172"/>
        <end position="202"/>
    </location>
</feature>
<sequence length="1034" mass="116656">MEGKRFTILHAGCKDGFLNGCDYLLDAKNNDRDYHKTMTGEFLKSWVEHQLIPALDNMGEKFVVIMDNAPYHCMQVNKPPNMWSTKKIMQEWLMLHNIEFDNTMTKTQLLNLIKPSINHNKGYVIDDILQRHGHTDNVKNLWREALIKCTPDEWTNYVRHVEDIIDTDWKKCIDKPRRPPPQRCRPAGQPLDQPQDNSLPPPPVLAVWTGGTLPPRVHRARQDFLLPLPKGGCHVQGLSVPIGKRPRLCTLREPVQPPPTPPNDRPLPEESDHRPHVTTQILGEWYAALVDLVDTGAAGSFIGDHLRDKCYRHLRPVTPTIQSARMANGQVDTITEAYWIRFKIGTTTIRGKFHHLPHLPSDIVLGNDLLRRYPFTIDLKRGSASLRFPTAVDEVQPTQAQPALQVSNSPPLSPDEEQRLRQFLAEERPLFDTVRGLTPLAQHEIRLLHPEPVTQSYRPRNPFMEGIIDEEVDKMLAEGVIEPSDSPWSSPIVLAKKKDGKHRFCIDFRKVNEVTRKDAYPLPFINVILDKLRRARYISTIALKSGYWQVPVTEASKPITAFTVPSRGLYQFRVMPFGLHSAPATFQRLMDRVIGQELDPYCFAYLDDIVVFGETFEQHLEVLQEVFGVQPPIPFRTEDPQSTNQRPETLPTDCANIYRMPNPRTPPVPADLPSAKQQLRRRQAGQAELVQAARRAAQRLQQRFRRAPQTPQKGKMRTRTPKDVRIAPAPLRTSPTPPPQSAGSTAWTGGPSLDDSMPLTPTPTGPPQGPPAGSLPKHALQPADHPPRNKTAPTATTVAGITALPHQACLPPDAPPTLTMTDPQGDRPCPGRTHPRRPRRRRVKRTRTGKGVRQYVRPEGTPLAWEPRPTSSPDSWPRDDCPTAHRPPNPAPVRRDRPPNLTRTLPGLCHSTLGTHPLQDVTFEGSVLLVKIRRTKAYTPRQFTIVPNDGPLNYISPYSKYVGLRPKNVKIDNLFLSYHGGKCTSQPVGKNTLGKTPRIIAEFLKLPDANKFTGHCFREVQLLCWPRMAVIQGA</sequence>
<feature type="region of interest" description="Disordered" evidence="1">
    <location>
        <begin position="251"/>
        <end position="274"/>
    </location>
</feature>
<feature type="compositionally biased region" description="Pro residues" evidence="1">
    <location>
        <begin position="255"/>
        <end position="265"/>
    </location>
</feature>
<dbReference type="GO" id="GO:0003676">
    <property type="term" value="F:nucleic acid binding"/>
    <property type="evidence" value="ECO:0007669"/>
    <property type="project" value="InterPro"/>
</dbReference>
<dbReference type="SUPFAM" id="SSF50630">
    <property type="entry name" value="Acid proteases"/>
    <property type="match status" value="1"/>
</dbReference>
<keyword evidence="4" id="KW-1185">Reference proteome</keyword>
<dbReference type="Proteomes" id="UP000719412">
    <property type="component" value="Unassembled WGS sequence"/>
</dbReference>
<dbReference type="Gene3D" id="3.10.10.10">
    <property type="entry name" value="HIV Type 1 Reverse Transcriptase, subunit A, domain 1"/>
    <property type="match status" value="1"/>
</dbReference>
<dbReference type="CDD" id="cd01647">
    <property type="entry name" value="RT_LTR"/>
    <property type="match status" value="1"/>
</dbReference>
<dbReference type="PANTHER" id="PTHR24559:SF444">
    <property type="entry name" value="REVERSE TRANSCRIPTASE DOMAIN-CONTAINING PROTEIN"/>
    <property type="match status" value="1"/>
</dbReference>
<dbReference type="InterPro" id="IPR053134">
    <property type="entry name" value="RNA-dir_DNA_polymerase"/>
</dbReference>
<name>A0A8J6HXG2_TENMO</name>
<feature type="compositionally biased region" description="Polar residues" evidence="1">
    <location>
        <begin position="398"/>
        <end position="410"/>
    </location>
</feature>
<gene>
    <name evidence="3" type="ORF">GEV33_001508</name>
</gene>
<accession>A0A8J6HXG2</accession>
<proteinExistence type="predicted"/>
<feature type="compositionally biased region" description="Low complexity" evidence="1">
    <location>
        <begin position="686"/>
        <end position="701"/>
    </location>
</feature>
<comment type="caution">
    <text evidence="3">The sequence shown here is derived from an EMBL/GenBank/DDBJ whole genome shotgun (WGS) entry which is preliminary data.</text>
</comment>
<feature type="region of interest" description="Disordered" evidence="1">
    <location>
        <begin position="636"/>
        <end position="902"/>
    </location>
</feature>
<evidence type="ECO:0000259" key="2">
    <source>
        <dbReference type="Pfam" id="PF00078"/>
    </source>
</evidence>
<dbReference type="SUPFAM" id="SSF56672">
    <property type="entry name" value="DNA/RNA polymerases"/>
    <property type="match status" value="1"/>
</dbReference>
<dbReference type="PANTHER" id="PTHR24559">
    <property type="entry name" value="TRANSPOSON TY3-I GAG-POL POLYPROTEIN"/>
    <property type="match status" value="1"/>
</dbReference>
<dbReference type="InterPro" id="IPR036397">
    <property type="entry name" value="RNaseH_sf"/>
</dbReference>
<dbReference type="GO" id="GO:0071897">
    <property type="term" value="P:DNA biosynthetic process"/>
    <property type="evidence" value="ECO:0007669"/>
    <property type="project" value="UniProtKB-ARBA"/>
</dbReference>
<dbReference type="AlphaFoldDB" id="A0A8J6HXG2"/>
<dbReference type="Gene3D" id="3.30.420.10">
    <property type="entry name" value="Ribonuclease H-like superfamily/Ribonuclease H"/>
    <property type="match status" value="1"/>
</dbReference>
<dbReference type="InterPro" id="IPR000477">
    <property type="entry name" value="RT_dom"/>
</dbReference>
<feature type="compositionally biased region" description="Basic residues" evidence="1">
    <location>
        <begin position="833"/>
        <end position="850"/>
    </location>
</feature>
<dbReference type="Gene3D" id="3.30.70.270">
    <property type="match status" value="1"/>
</dbReference>
<feature type="region of interest" description="Disordered" evidence="1">
    <location>
        <begin position="398"/>
        <end position="417"/>
    </location>
</feature>